<dbReference type="AlphaFoldDB" id="A0A4U5NDH0"/>
<dbReference type="Proteomes" id="UP000298663">
    <property type="component" value="Unassembled WGS sequence"/>
</dbReference>
<keyword evidence="3 6" id="KW-1133">Transmembrane helix</keyword>
<gene>
    <name evidence="8" type="ORF">L596_014593</name>
</gene>
<feature type="transmembrane region" description="Helical" evidence="6">
    <location>
        <begin position="300"/>
        <end position="322"/>
    </location>
</feature>
<dbReference type="Pfam" id="PF00001">
    <property type="entry name" value="7tm_1"/>
    <property type="match status" value="1"/>
</dbReference>
<feature type="transmembrane region" description="Helical" evidence="6">
    <location>
        <begin position="117"/>
        <end position="135"/>
    </location>
</feature>
<evidence type="ECO:0000256" key="6">
    <source>
        <dbReference type="SAM" id="Phobius"/>
    </source>
</evidence>
<dbReference type="InterPro" id="IPR017452">
    <property type="entry name" value="GPCR_Rhodpsn_7TM"/>
</dbReference>
<evidence type="ECO:0000256" key="2">
    <source>
        <dbReference type="ARBA" id="ARBA00022692"/>
    </source>
</evidence>
<reference evidence="8 9" key="1">
    <citation type="journal article" date="2015" name="Genome Biol.">
        <title>Comparative genomics of Steinernema reveals deeply conserved gene regulatory networks.</title>
        <authorList>
            <person name="Dillman A.R."/>
            <person name="Macchietto M."/>
            <person name="Porter C.F."/>
            <person name="Rogers A."/>
            <person name="Williams B."/>
            <person name="Antoshechkin I."/>
            <person name="Lee M.M."/>
            <person name="Goodwin Z."/>
            <person name="Lu X."/>
            <person name="Lewis E.E."/>
            <person name="Goodrich-Blair H."/>
            <person name="Stock S.P."/>
            <person name="Adams B.J."/>
            <person name="Sternberg P.W."/>
            <person name="Mortazavi A."/>
        </authorList>
    </citation>
    <scope>NUCLEOTIDE SEQUENCE [LARGE SCALE GENOMIC DNA]</scope>
    <source>
        <strain evidence="8 9">ALL</strain>
    </source>
</reference>
<dbReference type="PANTHER" id="PTHR46709:SF13">
    <property type="entry name" value="G-PROTEIN COUPLED RECEPTORS FAMILY 1 PROFILE DOMAIN-CONTAINING PROTEIN"/>
    <property type="match status" value="1"/>
</dbReference>
<keyword evidence="4 6" id="KW-0472">Membrane</keyword>
<feature type="transmembrane region" description="Helical" evidence="6">
    <location>
        <begin position="36"/>
        <end position="59"/>
    </location>
</feature>
<protein>
    <recommendedName>
        <fullName evidence="7">G-protein coupled receptors family 1 profile domain-containing protein</fullName>
    </recommendedName>
</protein>
<evidence type="ECO:0000313" key="9">
    <source>
        <dbReference type="Proteomes" id="UP000298663"/>
    </source>
</evidence>
<dbReference type="InterPro" id="IPR000276">
    <property type="entry name" value="GPCR_Rhodpsn"/>
</dbReference>
<feature type="domain" description="G-protein coupled receptors family 1 profile" evidence="7">
    <location>
        <begin position="52"/>
        <end position="323"/>
    </location>
</feature>
<feature type="transmembrane region" description="Helical" evidence="6">
    <location>
        <begin position="71"/>
        <end position="97"/>
    </location>
</feature>
<evidence type="ECO:0000256" key="4">
    <source>
        <dbReference type="ARBA" id="ARBA00023136"/>
    </source>
</evidence>
<dbReference type="Gene3D" id="1.20.1070.10">
    <property type="entry name" value="Rhodopsin 7-helix transmembrane proteins"/>
    <property type="match status" value="1"/>
</dbReference>
<comment type="caution">
    <text evidence="8">The sequence shown here is derived from an EMBL/GenBank/DDBJ whole genome shotgun (WGS) entry which is preliminary data.</text>
</comment>
<evidence type="ECO:0000313" key="8">
    <source>
        <dbReference type="EMBL" id="TKR80531.1"/>
    </source>
</evidence>
<dbReference type="SUPFAM" id="SSF81321">
    <property type="entry name" value="Family A G protein-coupled receptor-like"/>
    <property type="match status" value="1"/>
</dbReference>
<sequence>MDANGDGIQLTVAVPERDQWWEEHCSIIPPETFRLILVALVGSALSIVSIAFNLFLFVILIKNPHHRASHLVYLTFLALIDVFLSASYILMFPINLFMDYFGSTLLAAAWWAYMRPMLAFCHVAISASALLITAATMERYLTISRIRSQLRKSHRIIISLIAVGFALVSKTPLYFEVEILTNGNCTGVTKFYADMTQWSKEEPYNTAYRFWFRNTVSIFLPFFLCLFFNAQIVIRLRQQHVGARLFRFATSEHRKNIRSATRMLVLVTCTYLASNLLNVIVSAWEFIDRESLLDPEMRPFYTYTADLVSVLTVLSGACRLPIYCSCNVRIRREVVAHLDCFLRFNRAWKKKNVSLPKLNRDDIQTLRYCNSGNGLMVLHQGENTTTFFGPKQSSCIGTGLDKIVLSVAIARELKDSSAKSSETETVRRVMSNGYSEGDSPLQMKKATRTKTF</sequence>
<feature type="transmembrane region" description="Helical" evidence="6">
    <location>
        <begin position="263"/>
        <end position="284"/>
    </location>
</feature>
<dbReference type="PROSITE" id="PS50262">
    <property type="entry name" value="G_PROTEIN_RECEP_F1_2"/>
    <property type="match status" value="1"/>
</dbReference>
<name>A0A4U5NDH0_STECR</name>
<dbReference type="OrthoDB" id="5797958at2759"/>
<keyword evidence="9" id="KW-1185">Reference proteome</keyword>
<comment type="subcellular location">
    <subcellularLocation>
        <location evidence="1">Membrane</location>
    </subcellularLocation>
</comment>
<accession>A0A4U5NDH0</accession>
<keyword evidence="2 6" id="KW-0812">Transmembrane</keyword>
<evidence type="ECO:0000256" key="3">
    <source>
        <dbReference type="ARBA" id="ARBA00022989"/>
    </source>
</evidence>
<dbReference type="GO" id="GO:0004930">
    <property type="term" value="F:G protein-coupled receptor activity"/>
    <property type="evidence" value="ECO:0007669"/>
    <property type="project" value="InterPro"/>
</dbReference>
<evidence type="ECO:0000259" key="7">
    <source>
        <dbReference type="PROSITE" id="PS50262"/>
    </source>
</evidence>
<feature type="transmembrane region" description="Helical" evidence="6">
    <location>
        <begin position="210"/>
        <end position="230"/>
    </location>
</feature>
<dbReference type="CDD" id="cd14978">
    <property type="entry name" value="7tmA_FMRFamide_R-like"/>
    <property type="match status" value="1"/>
</dbReference>
<reference evidence="8 9" key="2">
    <citation type="journal article" date="2019" name="G3 (Bethesda)">
        <title>Hybrid Assembly of the Genome of the Entomopathogenic Nematode Steinernema carpocapsae Identifies the X-Chromosome.</title>
        <authorList>
            <person name="Serra L."/>
            <person name="Macchietto M."/>
            <person name="Macias-Munoz A."/>
            <person name="McGill C.J."/>
            <person name="Rodriguez I.M."/>
            <person name="Rodriguez B."/>
            <person name="Murad R."/>
            <person name="Mortazavi A."/>
        </authorList>
    </citation>
    <scope>NUCLEOTIDE SEQUENCE [LARGE SCALE GENOMIC DNA]</scope>
    <source>
        <strain evidence="8 9">ALL</strain>
    </source>
</reference>
<organism evidence="8 9">
    <name type="scientific">Steinernema carpocapsae</name>
    <name type="common">Entomopathogenic nematode</name>
    <dbReference type="NCBI Taxonomy" id="34508"/>
    <lineage>
        <taxon>Eukaryota</taxon>
        <taxon>Metazoa</taxon>
        <taxon>Ecdysozoa</taxon>
        <taxon>Nematoda</taxon>
        <taxon>Chromadorea</taxon>
        <taxon>Rhabditida</taxon>
        <taxon>Tylenchina</taxon>
        <taxon>Panagrolaimomorpha</taxon>
        <taxon>Strongyloidoidea</taxon>
        <taxon>Steinernematidae</taxon>
        <taxon>Steinernema</taxon>
    </lineage>
</organism>
<dbReference type="PANTHER" id="PTHR46709">
    <property type="entry name" value="PROTEIN CBG23488-RELATED"/>
    <property type="match status" value="1"/>
</dbReference>
<proteinExistence type="predicted"/>
<evidence type="ECO:0000256" key="5">
    <source>
        <dbReference type="SAM" id="MobiDB-lite"/>
    </source>
</evidence>
<feature type="transmembrane region" description="Helical" evidence="6">
    <location>
        <begin position="156"/>
        <end position="175"/>
    </location>
</feature>
<dbReference type="EMBL" id="AZBU02000004">
    <property type="protein sequence ID" value="TKR80531.1"/>
    <property type="molecule type" value="Genomic_DNA"/>
</dbReference>
<dbReference type="GO" id="GO:0016020">
    <property type="term" value="C:membrane"/>
    <property type="evidence" value="ECO:0007669"/>
    <property type="project" value="UniProtKB-SubCell"/>
</dbReference>
<evidence type="ECO:0000256" key="1">
    <source>
        <dbReference type="ARBA" id="ARBA00004370"/>
    </source>
</evidence>
<feature type="region of interest" description="Disordered" evidence="5">
    <location>
        <begin position="420"/>
        <end position="452"/>
    </location>
</feature>